<proteinExistence type="predicted"/>
<comment type="caution">
    <text evidence="1">The sequence shown here is derived from an EMBL/GenBank/DDBJ whole genome shotgun (WGS) entry which is preliminary data.</text>
</comment>
<dbReference type="SUPFAM" id="SSF56752">
    <property type="entry name" value="D-aminoacid aminotransferase-like PLP-dependent enzymes"/>
    <property type="match status" value="1"/>
</dbReference>
<dbReference type="InterPro" id="IPR036038">
    <property type="entry name" value="Aminotransferase-like"/>
</dbReference>
<dbReference type="PaxDb" id="73239-Q7RBW0"/>
<reference evidence="1 2" key="1">
    <citation type="journal article" date="2002" name="Nature">
        <title>Genome sequence and comparative analysis of the model rodent malaria parasite Plasmodium yoelii yoelii.</title>
        <authorList>
            <person name="Carlton J.M."/>
            <person name="Angiuoli S.V."/>
            <person name="Suh B.B."/>
            <person name="Kooij T.W."/>
            <person name="Pertea M."/>
            <person name="Silva J.C."/>
            <person name="Ermolaeva M.D."/>
            <person name="Allen J.E."/>
            <person name="Selengut J.D."/>
            <person name="Koo H.L."/>
            <person name="Peterson J.D."/>
            <person name="Pop M."/>
            <person name="Kosack D.S."/>
            <person name="Shumway M.F."/>
            <person name="Bidwell S.L."/>
            <person name="Shallom S.J."/>
            <person name="van Aken S.E."/>
            <person name="Riedmuller S.B."/>
            <person name="Feldblyum T.V."/>
            <person name="Cho J.K."/>
            <person name="Quackenbush J."/>
            <person name="Sedegah M."/>
            <person name="Shoaibi A."/>
            <person name="Cummings L.M."/>
            <person name="Florens L."/>
            <person name="Yates J.R."/>
            <person name="Raine J.D."/>
            <person name="Sinden R.E."/>
            <person name="Harris M.A."/>
            <person name="Cunningham D.A."/>
            <person name="Preiser P.R."/>
            <person name="Bergman L.W."/>
            <person name="Vaidya A.B."/>
            <person name="van Lin L.H."/>
            <person name="Janse C.J."/>
            <person name="Waters A.P."/>
            <person name="Smith H.O."/>
            <person name="White O.R."/>
            <person name="Salzberg S.L."/>
            <person name="Venter J.C."/>
            <person name="Fraser C.M."/>
            <person name="Hoffman S.L."/>
            <person name="Gardner M.J."/>
            <person name="Carucci D.J."/>
        </authorList>
    </citation>
    <scope>NUCLEOTIDE SEQUENCE [LARGE SCALE GENOMIC DNA]</scope>
    <source>
        <strain evidence="1 2">17XNL</strain>
    </source>
</reference>
<dbReference type="AlphaFoldDB" id="Q7RBW0"/>
<protein>
    <submittedName>
        <fullName evidence="1">Enzyme of ILVE/PABC family-related</fullName>
    </submittedName>
</protein>
<evidence type="ECO:0000313" key="2">
    <source>
        <dbReference type="Proteomes" id="UP000008553"/>
    </source>
</evidence>
<dbReference type="GO" id="GO:0003824">
    <property type="term" value="F:catalytic activity"/>
    <property type="evidence" value="ECO:0007669"/>
    <property type="project" value="InterPro"/>
</dbReference>
<gene>
    <name evidence="1" type="ORF">PY06026</name>
</gene>
<name>Q7RBW0_PLAYO</name>
<dbReference type="Gene3D" id="3.20.10.10">
    <property type="entry name" value="D-amino Acid Aminotransferase, subunit A, domain 2"/>
    <property type="match status" value="1"/>
</dbReference>
<keyword evidence="2" id="KW-1185">Reference proteome</keyword>
<dbReference type="PANTHER" id="PTHR47703">
    <property type="entry name" value="D-AMINOACID AMINOTRANSFERASE-LIKE PLP-DEPENDENT ENZYMES SUPERFAMILY PROTEIN"/>
    <property type="match status" value="1"/>
</dbReference>
<organism evidence="1 2">
    <name type="scientific">Plasmodium yoelii yoelii</name>
    <dbReference type="NCBI Taxonomy" id="73239"/>
    <lineage>
        <taxon>Eukaryota</taxon>
        <taxon>Sar</taxon>
        <taxon>Alveolata</taxon>
        <taxon>Apicomplexa</taxon>
        <taxon>Aconoidasida</taxon>
        <taxon>Haemosporida</taxon>
        <taxon>Plasmodiidae</taxon>
        <taxon>Plasmodium</taxon>
        <taxon>Plasmodium (Vinckeia)</taxon>
    </lineage>
</organism>
<dbReference type="Proteomes" id="UP000008553">
    <property type="component" value="Unassembled WGS sequence"/>
</dbReference>
<dbReference type="Pfam" id="PF01063">
    <property type="entry name" value="Aminotran_4"/>
    <property type="match status" value="1"/>
</dbReference>
<dbReference type="InterPro" id="IPR001544">
    <property type="entry name" value="Aminotrans_IV"/>
</dbReference>
<dbReference type="KEGG" id="pyo:PY17X_1325900"/>
<sequence length="329" mass="38631">MAILIKNNEPSLVDMSPKDFIKLGIGGVYVTMKTVYSYEYIFNFTTNMNNLYKYATNLLKCQETVNQSNAISHILENLSLEYIRKYCVQNIKKGFEFLNSLDDDIKNKYFSENTDYMVIAAINWSIDNNNDSMNKPFSILLYIKCLPKHNENVEIDIMQGERKTPNIKYSNVFEIREKLLKLKSENSHEVVLYNGDNEITEGLTSNFFCYYNGALHTAKDELVLKGTMREQIINICEREDIKIKKTSININDINLFEFCFISSTSRNILPIKKITLFSVLKKTFEKDVKHPILIKLQEKLREEQLVYVKKWIFLFSEKVEICNEMYIYI</sequence>
<dbReference type="EMBL" id="AABL01001995">
    <property type="protein sequence ID" value="EAA18171.1"/>
    <property type="molecule type" value="Genomic_DNA"/>
</dbReference>
<accession>Q7RBW0</accession>
<dbReference type="InterPro" id="IPR043132">
    <property type="entry name" value="BCAT-like_C"/>
</dbReference>
<evidence type="ECO:0000313" key="1">
    <source>
        <dbReference type="EMBL" id="EAA18171.1"/>
    </source>
</evidence>
<dbReference type="PANTHER" id="PTHR47703:SF2">
    <property type="entry name" value="D-AMINOACID AMINOTRANSFERASE-LIKE PLP-DEPENDENT ENZYMES SUPERFAMILY PROTEIN"/>
    <property type="match status" value="1"/>
</dbReference>
<dbReference type="InParanoid" id="Q7RBW0"/>